<dbReference type="OrthoDB" id="3393649at2"/>
<reference evidence="2 3" key="1">
    <citation type="submission" date="2019-01" db="EMBL/GenBank/DDBJ databases">
        <title>Draft genome sequence of Dictyobacter sp. Uno17.</title>
        <authorList>
            <person name="Wang C.M."/>
            <person name="Zheng Y."/>
            <person name="Sakai Y."/>
            <person name="Abe K."/>
            <person name="Yokota A."/>
            <person name="Yabe S."/>
        </authorList>
    </citation>
    <scope>NUCLEOTIDE SEQUENCE [LARGE SCALE GENOMIC DNA]</scope>
    <source>
        <strain evidence="2 3">Uno17</strain>
    </source>
</reference>
<feature type="compositionally biased region" description="Low complexity" evidence="1">
    <location>
        <begin position="401"/>
        <end position="425"/>
    </location>
</feature>
<organism evidence="2 3">
    <name type="scientific">Dictyobacter arantiisoli</name>
    <dbReference type="NCBI Taxonomy" id="2014874"/>
    <lineage>
        <taxon>Bacteria</taxon>
        <taxon>Bacillati</taxon>
        <taxon>Chloroflexota</taxon>
        <taxon>Ktedonobacteria</taxon>
        <taxon>Ktedonobacterales</taxon>
        <taxon>Dictyobacteraceae</taxon>
        <taxon>Dictyobacter</taxon>
    </lineage>
</organism>
<dbReference type="EMBL" id="BIXY01000003">
    <property type="protein sequence ID" value="GCF06781.1"/>
    <property type="molecule type" value="Genomic_DNA"/>
</dbReference>
<feature type="region of interest" description="Disordered" evidence="1">
    <location>
        <begin position="189"/>
        <end position="219"/>
    </location>
</feature>
<keyword evidence="3" id="KW-1185">Reference proteome</keyword>
<name>A0A5A5T5S2_9CHLR</name>
<feature type="region of interest" description="Disordered" evidence="1">
    <location>
        <begin position="100"/>
        <end position="149"/>
    </location>
</feature>
<feature type="compositionally biased region" description="Pro residues" evidence="1">
    <location>
        <begin position="1"/>
        <end position="11"/>
    </location>
</feature>
<feature type="region of interest" description="Disordered" evidence="1">
    <location>
        <begin position="340"/>
        <end position="435"/>
    </location>
</feature>
<accession>A0A5A5T5S2</accession>
<feature type="compositionally biased region" description="Low complexity" evidence="1">
    <location>
        <begin position="378"/>
        <end position="391"/>
    </location>
</feature>
<feature type="region of interest" description="Disordered" evidence="1">
    <location>
        <begin position="1"/>
        <end position="83"/>
    </location>
</feature>
<sequence length="624" mass="65812">MQQPFHPPEFPLPRSRRNQSKRALLEEMDKQTGNIPTGILKGTQTATIPAASEDPTTDEISKQQKEQALAVTQGQEAAPAATQRNTDALLSLFTSQATQRPITGPLTAPIAQDVSDTHNGTIQATITREAQSTPATEQYATAEALADAPITDEHPAEILAGDPITDEHPAEILAGDPITDEHPAEILAGDPITDEQPDETATEQKQDVSEQKESESPLALEETTIEALQQQPDLTKKRFSGIKNLTASVAPAQGPITPVSNMESLVSTETTGGVAFLPMRKKRFTLTVQVAVAAAVIGSLISYSLLPFNSPLQSVSLRGVPASAPVAFWDLATGHPITNLSTSTTTGGHKSQTTNHNSHQSGKQIQASTNQQSPNQQSGNTPTGSSSNTTHSGGGNGSGGTSNNPGSNTGGSTTPATTSGGTTSAAPPPTPVPLISDLSSSYQEYNIFTNLSNYGNLDWIHWGLNGVNTAVDRKAGVTPLISNFSEAIGSHIYPDQKWPIDFGWNDGNPDGAVGTTTSAIYCHTLGNSWTITVPASTSWRTLRFYVGAYEGHGQMTASMQGASTYVDSSLNTIGSSYLSDNAVYTFTFRSNHPGTLLVLNWKLIGENTSIARGGLEIESASLQG</sequence>
<feature type="compositionally biased region" description="Polar residues" evidence="1">
    <location>
        <begin position="340"/>
        <end position="377"/>
    </location>
</feature>
<evidence type="ECO:0000313" key="3">
    <source>
        <dbReference type="Proteomes" id="UP000322530"/>
    </source>
</evidence>
<evidence type="ECO:0000256" key="1">
    <source>
        <dbReference type="SAM" id="MobiDB-lite"/>
    </source>
</evidence>
<dbReference type="AlphaFoldDB" id="A0A5A5T5S2"/>
<dbReference type="Proteomes" id="UP000322530">
    <property type="component" value="Unassembled WGS sequence"/>
</dbReference>
<feature type="compositionally biased region" description="Polar residues" evidence="1">
    <location>
        <begin position="117"/>
        <end position="139"/>
    </location>
</feature>
<protein>
    <submittedName>
        <fullName evidence="2">Uncharacterized protein</fullName>
    </submittedName>
</protein>
<comment type="caution">
    <text evidence="2">The sequence shown here is derived from an EMBL/GenBank/DDBJ whole genome shotgun (WGS) entry which is preliminary data.</text>
</comment>
<dbReference type="RefSeq" id="WP_149399711.1">
    <property type="nucleotide sequence ID" value="NZ_BIXY01000003.1"/>
</dbReference>
<proteinExistence type="predicted"/>
<evidence type="ECO:0000313" key="2">
    <source>
        <dbReference type="EMBL" id="GCF06781.1"/>
    </source>
</evidence>
<feature type="compositionally biased region" description="Acidic residues" evidence="1">
    <location>
        <begin position="192"/>
        <end position="201"/>
    </location>
</feature>
<gene>
    <name evidence="2" type="ORF">KDI_03450</name>
</gene>
<feature type="compositionally biased region" description="Basic and acidic residues" evidence="1">
    <location>
        <begin position="202"/>
        <end position="215"/>
    </location>
</feature>